<evidence type="ECO:0000256" key="2">
    <source>
        <dbReference type="ARBA" id="ARBA00023016"/>
    </source>
</evidence>
<dbReference type="InterPro" id="IPR001623">
    <property type="entry name" value="DnaJ_domain"/>
</dbReference>
<keyword evidence="6" id="KW-1185">Reference proteome</keyword>
<dbReference type="RefSeq" id="WP_066324850.1">
    <property type="nucleotide sequence ID" value="NZ_LWSG01000001.1"/>
</dbReference>
<dbReference type="PROSITE" id="PS50076">
    <property type="entry name" value="DNAJ_2"/>
    <property type="match status" value="1"/>
</dbReference>
<feature type="domain" description="J" evidence="4">
    <location>
        <begin position="5"/>
        <end position="62"/>
    </location>
</feature>
<evidence type="ECO:0000259" key="4">
    <source>
        <dbReference type="PROSITE" id="PS50076"/>
    </source>
</evidence>
<dbReference type="GO" id="GO:0006260">
    <property type="term" value="P:DNA replication"/>
    <property type="evidence" value="ECO:0007669"/>
    <property type="project" value="UniProtKB-KW"/>
</dbReference>
<keyword evidence="2" id="KW-0346">Stress response</keyword>
<comment type="caution">
    <text evidence="5">The sequence shown here is derived from an EMBL/GenBank/DDBJ whole genome shotgun (WGS) entry which is preliminary data.</text>
</comment>
<evidence type="ECO:0000256" key="3">
    <source>
        <dbReference type="SAM" id="Phobius"/>
    </source>
</evidence>
<accession>A0A179T7E3</accession>
<dbReference type="Pfam" id="PF00226">
    <property type="entry name" value="DnaJ"/>
    <property type="match status" value="1"/>
</dbReference>
<reference evidence="6" key="1">
    <citation type="submission" date="2016-04" db="EMBL/GenBank/DDBJ databases">
        <authorList>
            <person name="Lyu Z."/>
            <person name="Lyu W."/>
        </authorList>
    </citation>
    <scope>NUCLEOTIDE SEQUENCE [LARGE SCALE GENOMIC DNA]</scope>
    <source>
        <strain evidence="6">C44</strain>
    </source>
</reference>
<dbReference type="CDD" id="cd06257">
    <property type="entry name" value="DnaJ"/>
    <property type="match status" value="1"/>
</dbReference>
<dbReference type="Proteomes" id="UP000078534">
    <property type="component" value="Unassembled WGS sequence"/>
</dbReference>
<feature type="transmembrane region" description="Helical" evidence="3">
    <location>
        <begin position="87"/>
        <end position="107"/>
    </location>
</feature>
<dbReference type="AlphaFoldDB" id="A0A179T7E3"/>
<dbReference type="InterPro" id="IPR036869">
    <property type="entry name" value="J_dom_sf"/>
</dbReference>
<keyword evidence="3" id="KW-0812">Transmembrane</keyword>
<keyword evidence="3" id="KW-0472">Membrane</keyword>
<evidence type="ECO:0000313" key="5">
    <source>
        <dbReference type="EMBL" id="OAS89300.1"/>
    </source>
</evidence>
<keyword evidence="3" id="KW-1133">Transmembrane helix</keyword>
<sequence>MDIKEAYKVLGVSENATDNEIEKQYMIWVRRNHAYQNQPDPQKPFDIEAITTAYNIIKHHNEYGSNPSQEMKSFQGKFQHFFHYYKLHMVGFLVLVAILGSIIQSGINNYQEKKELASLPPESLSIMIYGNYFDPNNPSNSLSDNILAKFPTWERVTVNMNYAPTEVNDSIDATLQQKSAVTLVSDKSDIYLMDAKNFERLMNNEIFQPLEQIEPTLKDNIESENIIYAATTEDKSEHIYGIVLKDTSIFNGMPVNDAKKIAAIRLDAKNKTNAMKLILELAN</sequence>
<gene>
    <name evidence="5" type="ORF">A6K24_01750</name>
</gene>
<dbReference type="SUPFAM" id="SSF46565">
    <property type="entry name" value="Chaperone J-domain"/>
    <property type="match status" value="1"/>
</dbReference>
<protein>
    <recommendedName>
        <fullName evidence="4">J domain-containing protein</fullName>
    </recommendedName>
</protein>
<name>A0A179T7E3_9BACI</name>
<evidence type="ECO:0000256" key="1">
    <source>
        <dbReference type="ARBA" id="ARBA00022705"/>
    </source>
</evidence>
<organism evidence="5 6">
    <name type="scientific">Metabacillus litoralis</name>
    <dbReference type="NCBI Taxonomy" id="152268"/>
    <lineage>
        <taxon>Bacteria</taxon>
        <taxon>Bacillati</taxon>
        <taxon>Bacillota</taxon>
        <taxon>Bacilli</taxon>
        <taxon>Bacillales</taxon>
        <taxon>Bacillaceae</taxon>
        <taxon>Metabacillus</taxon>
    </lineage>
</organism>
<dbReference type="Gene3D" id="1.10.287.110">
    <property type="entry name" value="DnaJ domain"/>
    <property type="match status" value="1"/>
</dbReference>
<evidence type="ECO:0000313" key="6">
    <source>
        <dbReference type="Proteomes" id="UP000078534"/>
    </source>
</evidence>
<proteinExistence type="predicted"/>
<dbReference type="EMBL" id="LWSG01000001">
    <property type="protein sequence ID" value="OAS89300.1"/>
    <property type="molecule type" value="Genomic_DNA"/>
</dbReference>
<keyword evidence="1" id="KW-0235">DNA replication</keyword>